<dbReference type="SUPFAM" id="SSF55120">
    <property type="entry name" value="Pseudouridine synthase"/>
    <property type="match status" value="1"/>
</dbReference>
<keyword evidence="1" id="KW-0233">DNA recombination</keyword>
<keyword evidence="2" id="KW-0413">Isomerase</keyword>
<organism evidence="3 4">
    <name type="scientific">Funneliformis geosporum</name>
    <dbReference type="NCBI Taxonomy" id="1117311"/>
    <lineage>
        <taxon>Eukaryota</taxon>
        <taxon>Fungi</taxon>
        <taxon>Fungi incertae sedis</taxon>
        <taxon>Mucoromycota</taxon>
        <taxon>Glomeromycotina</taxon>
        <taxon>Glomeromycetes</taxon>
        <taxon>Glomerales</taxon>
        <taxon>Glomeraceae</taxon>
        <taxon>Funneliformis</taxon>
    </lineage>
</organism>
<evidence type="ECO:0000313" key="4">
    <source>
        <dbReference type="Proteomes" id="UP001153678"/>
    </source>
</evidence>
<dbReference type="GO" id="GO:0003677">
    <property type="term" value="F:DNA binding"/>
    <property type="evidence" value="ECO:0007669"/>
    <property type="project" value="InterPro"/>
</dbReference>
<dbReference type="GO" id="GO:0009982">
    <property type="term" value="F:pseudouridine synthase activity"/>
    <property type="evidence" value="ECO:0007669"/>
    <property type="project" value="InterPro"/>
</dbReference>
<dbReference type="GO" id="GO:0006310">
    <property type="term" value="P:DNA recombination"/>
    <property type="evidence" value="ECO:0007669"/>
    <property type="project" value="UniProtKB-KW"/>
</dbReference>
<dbReference type="Proteomes" id="UP001153678">
    <property type="component" value="Unassembled WGS sequence"/>
</dbReference>
<evidence type="ECO:0000313" key="3">
    <source>
        <dbReference type="EMBL" id="CAI2164098.1"/>
    </source>
</evidence>
<dbReference type="GO" id="GO:0003723">
    <property type="term" value="F:RNA binding"/>
    <property type="evidence" value="ECO:0007669"/>
    <property type="project" value="InterPro"/>
</dbReference>
<evidence type="ECO:0000256" key="1">
    <source>
        <dbReference type="ARBA" id="ARBA00023172"/>
    </source>
</evidence>
<gene>
    <name evidence="3" type="ORF">FWILDA_LOCUS1395</name>
</gene>
<keyword evidence="4" id="KW-1185">Reference proteome</keyword>
<dbReference type="GO" id="GO:0001522">
    <property type="term" value="P:pseudouridine synthesis"/>
    <property type="evidence" value="ECO:0007669"/>
    <property type="project" value="InterPro"/>
</dbReference>
<dbReference type="InterPro" id="IPR013762">
    <property type="entry name" value="Integrase-like_cat_sf"/>
</dbReference>
<sequence>MRVAELVERGERIGDYEELKILIGKIEEFRGSPIYLSLKDRIKNLKVKLANNDLQSYQQTNLKMIEEELLKCGVKTEEIDQAAQKAFDKLNTVKDLPAEEIDNSKEIISVSVRTKSAEKQLDRFIKQFDDGHDKIAKKRAKKKILQFISNKNTFNQKAAVMRKEKLDAILGNHNQELDLSPKRVKLNYEKSQKTTSTTPVSTAFARNSGIHFGLRVSEAISLDLELNHPELEYKDLYLLRGKRKKDRYVYIAPEIVEILKKYAPHTLRRCFATYNLLAGMPLNILQKVLGHKKLETMHNLELLYFYLVTIAYDGSDFAVSILAASRTDKGVHAQEQKFTLRLNLSFSSEKLFNLLKKAFGGVVLVKKVQKVDNNFHPIRSVFNKEYRYFINVGKCNIFQKKYR</sequence>
<dbReference type="EMBL" id="CAMKVN010000131">
    <property type="protein sequence ID" value="CAI2164098.1"/>
    <property type="molecule type" value="Genomic_DNA"/>
</dbReference>
<dbReference type="InterPro" id="IPR020094">
    <property type="entry name" value="TruA/RsuA/RluB/E/F_N"/>
</dbReference>
<dbReference type="GO" id="GO:0015074">
    <property type="term" value="P:DNA integration"/>
    <property type="evidence" value="ECO:0007669"/>
    <property type="project" value="InterPro"/>
</dbReference>
<name>A0A9W4SCB8_9GLOM</name>
<comment type="caution">
    <text evidence="3">The sequence shown here is derived from an EMBL/GenBank/DDBJ whole genome shotgun (WGS) entry which is preliminary data.</text>
</comment>
<dbReference type="InterPro" id="IPR020103">
    <property type="entry name" value="PsdUridine_synth_cat_dom_sf"/>
</dbReference>
<accession>A0A9W4SCB8</accession>
<proteinExistence type="predicted"/>
<dbReference type="SUPFAM" id="SSF56349">
    <property type="entry name" value="DNA breaking-rejoining enzymes"/>
    <property type="match status" value="1"/>
</dbReference>
<protein>
    <submittedName>
        <fullName evidence="3">10744_t:CDS:1</fullName>
    </submittedName>
</protein>
<evidence type="ECO:0000256" key="2">
    <source>
        <dbReference type="ARBA" id="ARBA00023235"/>
    </source>
</evidence>
<dbReference type="AlphaFoldDB" id="A0A9W4SCB8"/>
<reference evidence="3" key="1">
    <citation type="submission" date="2022-08" db="EMBL/GenBank/DDBJ databases">
        <authorList>
            <person name="Kallberg Y."/>
            <person name="Tangrot J."/>
            <person name="Rosling A."/>
        </authorList>
    </citation>
    <scope>NUCLEOTIDE SEQUENCE</scope>
    <source>
        <strain evidence="3">Wild A</strain>
    </source>
</reference>
<dbReference type="Gene3D" id="3.30.70.580">
    <property type="entry name" value="Pseudouridine synthase I, catalytic domain, N-terminal subdomain"/>
    <property type="match status" value="1"/>
</dbReference>
<dbReference type="Gene3D" id="1.10.443.10">
    <property type="entry name" value="Intergrase catalytic core"/>
    <property type="match status" value="2"/>
</dbReference>
<dbReference type="InterPro" id="IPR011010">
    <property type="entry name" value="DNA_brk_join_enz"/>
</dbReference>